<feature type="transmembrane region" description="Helical" evidence="8">
    <location>
        <begin position="6"/>
        <end position="23"/>
    </location>
</feature>
<comment type="subcellular location">
    <subcellularLocation>
        <location evidence="1">Cell membrane</location>
        <topology evidence="1">Multi-pass membrane protein</topology>
    </subcellularLocation>
</comment>
<keyword evidence="7" id="KW-0460">Magnesium</keyword>
<dbReference type="OrthoDB" id="9783652at2"/>
<feature type="transmembrane region" description="Helical" evidence="8">
    <location>
        <begin position="161"/>
        <end position="180"/>
    </location>
</feature>
<protein>
    <submittedName>
        <fullName evidence="9">Glycosyltransferase</fullName>
    </submittedName>
</protein>
<dbReference type="EMBL" id="VFJB01000006">
    <property type="protein sequence ID" value="KAA0257638.1"/>
    <property type="molecule type" value="Genomic_DNA"/>
</dbReference>
<dbReference type="RefSeq" id="WP_149266611.1">
    <property type="nucleotide sequence ID" value="NZ_VFJB01000006.1"/>
</dbReference>
<dbReference type="InterPro" id="IPR000715">
    <property type="entry name" value="Glycosyl_transferase_4"/>
</dbReference>
<keyword evidence="4 8" id="KW-0812">Transmembrane</keyword>
<dbReference type="GO" id="GO:0046872">
    <property type="term" value="F:metal ion binding"/>
    <property type="evidence" value="ECO:0007669"/>
    <property type="project" value="UniProtKB-KW"/>
</dbReference>
<proteinExistence type="predicted"/>
<feature type="transmembrane region" description="Helical" evidence="8">
    <location>
        <begin position="186"/>
        <end position="204"/>
    </location>
</feature>
<feature type="transmembrane region" description="Helical" evidence="8">
    <location>
        <begin position="299"/>
        <end position="323"/>
    </location>
</feature>
<dbReference type="GO" id="GO:0071555">
    <property type="term" value="P:cell wall organization"/>
    <property type="evidence" value="ECO:0007669"/>
    <property type="project" value="TreeGrafter"/>
</dbReference>
<dbReference type="GO" id="GO:0009103">
    <property type="term" value="P:lipopolysaccharide biosynthetic process"/>
    <property type="evidence" value="ECO:0007669"/>
    <property type="project" value="TreeGrafter"/>
</dbReference>
<evidence type="ECO:0000256" key="1">
    <source>
        <dbReference type="ARBA" id="ARBA00004651"/>
    </source>
</evidence>
<name>A0A5A8F0P3_9BACT</name>
<dbReference type="Proteomes" id="UP000322876">
    <property type="component" value="Unassembled WGS sequence"/>
</dbReference>
<dbReference type="AlphaFoldDB" id="A0A5A8F0P3"/>
<dbReference type="CDD" id="cd06912">
    <property type="entry name" value="GT_MraY_like"/>
    <property type="match status" value="1"/>
</dbReference>
<feature type="transmembrane region" description="Helical" evidence="8">
    <location>
        <begin position="103"/>
        <end position="124"/>
    </location>
</feature>
<organism evidence="9 10">
    <name type="scientific">Deferribacter autotrophicus</name>
    <dbReference type="NCBI Taxonomy" id="500465"/>
    <lineage>
        <taxon>Bacteria</taxon>
        <taxon>Pseudomonadati</taxon>
        <taxon>Deferribacterota</taxon>
        <taxon>Deferribacteres</taxon>
        <taxon>Deferribacterales</taxon>
        <taxon>Deferribacteraceae</taxon>
        <taxon>Deferribacter</taxon>
    </lineage>
</organism>
<evidence type="ECO:0000256" key="8">
    <source>
        <dbReference type="SAM" id="Phobius"/>
    </source>
</evidence>
<keyword evidence="7" id="KW-0479">Metal-binding</keyword>
<comment type="cofactor">
    <cofactor evidence="7">
        <name>Mg(2+)</name>
        <dbReference type="ChEBI" id="CHEBI:18420"/>
    </cofactor>
</comment>
<sequence length="364" mass="41953">MIFFSFLALLVSLVLNFFIIRFSRRLKYFGVDEVDTGPQKFHHRPTPRIGGLSIFVSFMIMSILLYIKFSNMEFVYLLIASIPAFLGGILEDITKKVSAKKRLLATMFSGLLGVILLKSAIFWIDIPFYGVLKLNYWLAIILTIVGIAGVSNAVNIIDGYNGLVSVVSIIIFSGLFFVSFKVHDVFLMNTCIVMISAILGFFIWNYPYGFIFLGDGGAYFIGFIIAEISVLLVNRHPQVSVWFPLLLVIYPVFETLFSIYRKKFVRGHSPGVPDGLHLHMLIYKRIVKFMISKDNSNYLIYRNSVTSPFLWLLTSLSFFPALFFWKSNILLIIFILIFVFIYIWLYKSIVCFKVSRWFFLKEKN</sequence>
<keyword evidence="2" id="KW-1003">Cell membrane</keyword>
<evidence type="ECO:0000256" key="3">
    <source>
        <dbReference type="ARBA" id="ARBA00022679"/>
    </source>
</evidence>
<evidence type="ECO:0000256" key="2">
    <source>
        <dbReference type="ARBA" id="ARBA00022475"/>
    </source>
</evidence>
<reference evidence="9 10" key="1">
    <citation type="submission" date="2019-06" db="EMBL/GenBank/DDBJ databases">
        <title>Genomic insights into carbon and energy metabolism of Deferribacter autotrophicus revealed new metabolic traits in the phylum Deferribacteres.</title>
        <authorList>
            <person name="Slobodkin A.I."/>
            <person name="Slobodkina G.B."/>
            <person name="Allioux M."/>
            <person name="Alain K."/>
            <person name="Jebbar M."/>
            <person name="Shadrin V."/>
            <person name="Kublanov I.V."/>
            <person name="Toshchakov S.V."/>
            <person name="Bonch-Osmolovskaya E.A."/>
        </authorList>
    </citation>
    <scope>NUCLEOTIDE SEQUENCE [LARGE SCALE GENOMIC DNA]</scope>
    <source>
        <strain evidence="9 10">SL50</strain>
    </source>
</reference>
<feature type="transmembrane region" description="Helical" evidence="8">
    <location>
        <begin position="49"/>
        <end position="68"/>
    </location>
</feature>
<evidence type="ECO:0000256" key="4">
    <source>
        <dbReference type="ARBA" id="ARBA00022692"/>
    </source>
</evidence>
<dbReference type="PANTHER" id="PTHR22926">
    <property type="entry name" value="PHOSPHO-N-ACETYLMURAMOYL-PENTAPEPTIDE-TRANSFERASE"/>
    <property type="match status" value="1"/>
</dbReference>
<evidence type="ECO:0000256" key="5">
    <source>
        <dbReference type="ARBA" id="ARBA00022989"/>
    </source>
</evidence>
<keyword evidence="10" id="KW-1185">Reference proteome</keyword>
<feature type="transmembrane region" description="Helical" evidence="8">
    <location>
        <begin position="329"/>
        <end position="346"/>
    </location>
</feature>
<keyword evidence="5 8" id="KW-1133">Transmembrane helix</keyword>
<evidence type="ECO:0000256" key="7">
    <source>
        <dbReference type="PIRSR" id="PIRSR600715-1"/>
    </source>
</evidence>
<feature type="transmembrane region" description="Helical" evidence="8">
    <location>
        <begin position="74"/>
        <end position="91"/>
    </location>
</feature>
<feature type="transmembrane region" description="Helical" evidence="8">
    <location>
        <begin position="239"/>
        <end position="260"/>
    </location>
</feature>
<feature type="binding site" evidence="7">
    <location>
        <position position="215"/>
    </location>
    <ligand>
        <name>Mg(2+)</name>
        <dbReference type="ChEBI" id="CHEBI:18420"/>
    </ligand>
</feature>
<evidence type="ECO:0000256" key="6">
    <source>
        <dbReference type="ARBA" id="ARBA00023136"/>
    </source>
</evidence>
<feature type="binding site" evidence="7">
    <location>
        <position position="155"/>
    </location>
    <ligand>
        <name>Mg(2+)</name>
        <dbReference type="ChEBI" id="CHEBI:18420"/>
    </ligand>
</feature>
<keyword evidence="3 9" id="KW-0808">Transferase</keyword>
<feature type="transmembrane region" description="Helical" evidence="8">
    <location>
        <begin position="216"/>
        <end position="233"/>
    </location>
</feature>
<gene>
    <name evidence="9" type="ORF">FHQ18_07790</name>
</gene>
<dbReference type="Pfam" id="PF00953">
    <property type="entry name" value="Glycos_transf_4"/>
    <property type="match status" value="1"/>
</dbReference>
<evidence type="ECO:0000313" key="9">
    <source>
        <dbReference type="EMBL" id="KAA0257638.1"/>
    </source>
</evidence>
<comment type="caution">
    <text evidence="9">The sequence shown here is derived from an EMBL/GenBank/DDBJ whole genome shotgun (WGS) entry which is preliminary data.</text>
</comment>
<keyword evidence="6 8" id="KW-0472">Membrane</keyword>
<dbReference type="GO" id="GO:0044038">
    <property type="term" value="P:cell wall macromolecule biosynthetic process"/>
    <property type="evidence" value="ECO:0007669"/>
    <property type="project" value="TreeGrafter"/>
</dbReference>
<dbReference type="PANTHER" id="PTHR22926:SF3">
    <property type="entry name" value="UNDECAPRENYL-PHOSPHATE ALPHA-N-ACETYLGLUCOSAMINYL 1-PHOSPHATE TRANSFERASE"/>
    <property type="match status" value="1"/>
</dbReference>
<dbReference type="GO" id="GO:0005886">
    <property type="term" value="C:plasma membrane"/>
    <property type="evidence" value="ECO:0007669"/>
    <property type="project" value="UniProtKB-SubCell"/>
</dbReference>
<evidence type="ECO:0000313" key="10">
    <source>
        <dbReference type="Proteomes" id="UP000322876"/>
    </source>
</evidence>
<accession>A0A5A8F0P3</accession>
<dbReference type="GO" id="GO:0016780">
    <property type="term" value="F:phosphotransferase activity, for other substituted phosphate groups"/>
    <property type="evidence" value="ECO:0007669"/>
    <property type="project" value="InterPro"/>
</dbReference>
<feature type="transmembrane region" description="Helical" evidence="8">
    <location>
        <begin position="136"/>
        <end position="154"/>
    </location>
</feature>